<gene>
    <name evidence="1" type="ORF">ARMSODRAFT_967670</name>
</gene>
<sequence length="68" mass="7252">MPTGYGPVAPGTVAHYGVSETARSLSESKGPSIFGFAALMRGERLRVNASACSVQTKGSMLYRQCRTR</sequence>
<name>A0A2H3AP18_9AGAR</name>
<dbReference type="AlphaFoldDB" id="A0A2H3AP18"/>
<evidence type="ECO:0000313" key="2">
    <source>
        <dbReference type="Proteomes" id="UP000218334"/>
    </source>
</evidence>
<keyword evidence="2" id="KW-1185">Reference proteome</keyword>
<accession>A0A2H3AP18</accession>
<dbReference type="Proteomes" id="UP000218334">
    <property type="component" value="Unassembled WGS sequence"/>
</dbReference>
<organism evidence="1 2">
    <name type="scientific">Armillaria solidipes</name>
    <dbReference type="NCBI Taxonomy" id="1076256"/>
    <lineage>
        <taxon>Eukaryota</taxon>
        <taxon>Fungi</taxon>
        <taxon>Dikarya</taxon>
        <taxon>Basidiomycota</taxon>
        <taxon>Agaricomycotina</taxon>
        <taxon>Agaricomycetes</taxon>
        <taxon>Agaricomycetidae</taxon>
        <taxon>Agaricales</taxon>
        <taxon>Marasmiineae</taxon>
        <taxon>Physalacriaceae</taxon>
        <taxon>Armillaria</taxon>
    </lineage>
</organism>
<proteinExistence type="predicted"/>
<evidence type="ECO:0000313" key="1">
    <source>
        <dbReference type="EMBL" id="PBK58514.1"/>
    </source>
</evidence>
<dbReference type="EMBL" id="KZ293539">
    <property type="protein sequence ID" value="PBK58514.1"/>
    <property type="molecule type" value="Genomic_DNA"/>
</dbReference>
<reference evidence="2" key="1">
    <citation type="journal article" date="2017" name="Nat. Ecol. Evol.">
        <title>Genome expansion and lineage-specific genetic innovations in the forest pathogenic fungi Armillaria.</title>
        <authorList>
            <person name="Sipos G."/>
            <person name="Prasanna A.N."/>
            <person name="Walter M.C."/>
            <person name="O'Connor E."/>
            <person name="Balint B."/>
            <person name="Krizsan K."/>
            <person name="Kiss B."/>
            <person name="Hess J."/>
            <person name="Varga T."/>
            <person name="Slot J."/>
            <person name="Riley R."/>
            <person name="Boka B."/>
            <person name="Rigling D."/>
            <person name="Barry K."/>
            <person name="Lee J."/>
            <person name="Mihaltcheva S."/>
            <person name="LaButti K."/>
            <person name="Lipzen A."/>
            <person name="Waldron R."/>
            <person name="Moloney N.M."/>
            <person name="Sperisen C."/>
            <person name="Kredics L."/>
            <person name="Vagvoelgyi C."/>
            <person name="Patrignani A."/>
            <person name="Fitzpatrick D."/>
            <person name="Nagy I."/>
            <person name="Doyle S."/>
            <person name="Anderson J.B."/>
            <person name="Grigoriev I.V."/>
            <person name="Gueldener U."/>
            <person name="Muensterkoetter M."/>
            <person name="Nagy L.G."/>
        </authorList>
    </citation>
    <scope>NUCLEOTIDE SEQUENCE [LARGE SCALE GENOMIC DNA]</scope>
    <source>
        <strain evidence="2">28-4</strain>
    </source>
</reference>
<protein>
    <submittedName>
        <fullName evidence="1">Uncharacterized protein</fullName>
    </submittedName>
</protein>